<reference evidence="3" key="1">
    <citation type="journal article" date="2019" name="Int. J. Syst. Evol. Microbiol.">
        <title>The Global Catalogue of Microorganisms (GCM) 10K type strain sequencing project: providing services to taxonomists for standard genome sequencing and annotation.</title>
        <authorList>
            <consortium name="The Broad Institute Genomics Platform"/>
            <consortium name="The Broad Institute Genome Sequencing Center for Infectious Disease"/>
            <person name="Wu L."/>
            <person name="Ma J."/>
        </authorList>
    </citation>
    <scope>NUCLEOTIDE SEQUENCE [LARGE SCALE GENOMIC DNA]</scope>
    <source>
        <strain evidence="3">JCM 3399</strain>
    </source>
</reference>
<accession>A0ABQ2UPH6</accession>
<name>A0ABQ2UPH6_9ACTN</name>
<proteinExistence type="predicted"/>
<keyword evidence="3" id="KW-1185">Reference proteome</keyword>
<dbReference type="Proteomes" id="UP000654471">
    <property type="component" value="Unassembled WGS sequence"/>
</dbReference>
<feature type="region of interest" description="Disordered" evidence="1">
    <location>
        <begin position="1"/>
        <end position="24"/>
    </location>
</feature>
<dbReference type="Gene3D" id="3.30.460.20">
    <property type="entry name" value="CorA soluble domain-like"/>
    <property type="match status" value="1"/>
</dbReference>
<organism evidence="2 3">
    <name type="scientific">Streptomyces albospinus</name>
    <dbReference type="NCBI Taxonomy" id="285515"/>
    <lineage>
        <taxon>Bacteria</taxon>
        <taxon>Bacillati</taxon>
        <taxon>Actinomycetota</taxon>
        <taxon>Actinomycetes</taxon>
        <taxon>Kitasatosporales</taxon>
        <taxon>Streptomycetaceae</taxon>
        <taxon>Streptomyces</taxon>
    </lineage>
</organism>
<gene>
    <name evidence="2" type="ORF">GCM10010211_09470</name>
</gene>
<sequence>MRPRTGTDGLYRNGRHVSSHGTLTDTVRQLRATPDSPAWIDRHRPTPAELGTLSSEFDLHSLALEYALEAHQRPELERYGGSLFVVRRAARCLDDAEEVDFGEPHASWAATS</sequence>
<evidence type="ECO:0000313" key="3">
    <source>
        <dbReference type="Proteomes" id="UP000654471"/>
    </source>
</evidence>
<dbReference type="InterPro" id="IPR002523">
    <property type="entry name" value="MgTranspt_CorA/ZnTranspt_ZntB"/>
</dbReference>
<evidence type="ECO:0000256" key="1">
    <source>
        <dbReference type="SAM" id="MobiDB-lite"/>
    </source>
</evidence>
<dbReference type="EMBL" id="BMRP01000002">
    <property type="protein sequence ID" value="GGU47596.1"/>
    <property type="molecule type" value="Genomic_DNA"/>
</dbReference>
<dbReference type="InterPro" id="IPR045861">
    <property type="entry name" value="CorA_cytoplasmic_dom"/>
</dbReference>
<dbReference type="SUPFAM" id="SSF143865">
    <property type="entry name" value="CorA soluble domain-like"/>
    <property type="match status" value="1"/>
</dbReference>
<comment type="caution">
    <text evidence="2">The sequence shown here is derived from an EMBL/GenBank/DDBJ whole genome shotgun (WGS) entry which is preliminary data.</text>
</comment>
<dbReference type="Pfam" id="PF01544">
    <property type="entry name" value="CorA"/>
    <property type="match status" value="1"/>
</dbReference>
<protein>
    <submittedName>
        <fullName evidence="2">Uncharacterized protein</fullName>
    </submittedName>
</protein>
<dbReference type="RefSeq" id="WP_373299722.1">
    <property type="nucleotide sequence ID" value="NZ_BMRP01000002.1"/>
</dbReference>
<evidence type="ECO:0000313" key="2">
    <source>
        <dbReference type="EMBL" id="GGU47596.1"/>
    </source>
</evidence>